<accession>A0AAV9IYM9</accession>
<sequence length="357" mass="38719">MFTGNHVGRGRRPGRVERPGGCGGLARWLSGTGGGVCSRDPALSFFNSPGDASRRGGFTGEARTASARDRRKRPCLPRMVRFNRSAVTRLLRACMQEESVRDDFFTQYAARPATVYLVGAGPGRPELLTLRAAALLTTAEVVLYDDLAAELVAPPVLTALQRQPQQQQRSPLIENVGKAGTTQTEINRLLLHHAGEQRRSVVRLKSGDPLVYGRLNEEVRFLREHRVAHEVVPGVSSLTAAPAAAGIFLTEKEFSRSFTVLSGHDPEALPYEALGAAQHTLVLFMATRTLGVIARNLLRLGGLSRNTPVAICDTRIGLLWCGSLENAAYDNLLFNHLAPAIIVIGDIAAQAKYQVPD</sequence>
<gene>
    <name evidence="7" type="ORF">CDCA_CDCA11G3243</name>
</gene>
<keyword evidence="4" id="KW-0949">S-adenosyl-L-methionine</keyword>
<dbReference type="InterPro" id="IPR035996">
    <property type="entry name" value="4pyrrol_Methylase_sf"/>
</dbReference>
<evidence type="ECO:0000256" key="4">
    <source>
        <dbReference type="ARBA" id="ARBA00022691"/>
    </source>
</evidence>
<evidence type="ECO:0000313" key="7">
    <source>
        <dbReference type="EMBL" id="KAK4537218.1"/>
    </source>
</evidence>
<dbReference type="GO" id="GO:0032259">
    <property type="term" value="P:methylation"/>
    <property type="evidence" value="ECO:0007669"/>
    <property type="project" value="UniProtKB-KW"/>
</dbReference>
<dbReference type="InterPro" id="IPR003043">
    <property type="entry name" value="Uropor_MeTrfase_CS"/>
</dbReference>
<dbReference type="PANTHER" id="PTHR45790:SF3">
    <property type="entry name" value="S-ADENOSYL-L-METHIONINE-DEPENDENT UROPORPHYRINOGEN III METHYLTRANSFERASE, CHLOROPLASTIC"/>
    <property type="match status" value="1"/>
</dbReference>
<dbReference type="GO" id="GO:0004851">
    <property type="term" value="F:uroporphyrin-III C-methyltransferase activity"/>
    <property type="evidence" value="ECO:0007669"/>
    <property type="project" value="UniProtKB-EC"/>
</dbReference>
<evidence type="ECO:0000256" key="3">
    <source>
        <dbReference type="ARBA" id="ARBA00022679"/>
    </source>
</evidence>
<name>A0AAV9IYM9_CYACA</name>
<evidence type="ECO:0000256" key="5">
    <source>
        <dbReference type="ARBA" id="ARBA00023244"/>
    </source>
</evidence>
<dbReference type="GO" id="GO:0019354">
    <property type="term" value="P:siroheme biosynthetic process"/>
    <property type="evidence" value="ECO:0007669"/>
    <property type="project" value="TreeGrafter"/>
</dbReference>
<evidence type="ECO:0000313" key="8">
    <source>
        <dbReference type="Proteomes" id="UP001301350"/>
    </source>
</evidence>
<evidence type="ECO:0000256" key="1">
    <source>
        <dbReference type="ARBA" id="ARBA00012162"/>
    </source>
</evidence>
<dbReference type="EMBL" id="JANCYW010000011">
    <property type="protein sequence ID" value="KAK4537218.1"/>
    <property type="molecule type" value="Genomic_DNA"/>
</dbReference>
<feature type="domain" description="Tetrapyrrole methylase" evidence="6">
    <location>
        <begin position="114"/>
        <end position="312"/>
    </location>
</feature>
<dbReference type="SUPFAM" id="SSF53790">
    <property type="entry name" value="Tetrapyrrole methylase"/>
    <property type="match status" value="1"/>
</dbReference>
<dbReference type="Proteomes" id="UP001301350">
    <property type="component" value="Unassembled WGS sequence"/>
</dbReference>
<dbReference type="AlphaFoldDB" id="A0AAV9IYM9"/>
<dbReference type="InterPro" id="IPR000878">
    <property type="entry name" value="4pyrrol_Mease"/>
</dbReference>
<dbReference type="EC" id="2.1.1.107" evidence="1"/>
<proteinExistence type="predicted"/>
<dbReference type="InterPro" id="IPR014776">
    <property type="entry name" value="4pyrrole_Mease_sub2"/>
</dbReference>
<dbReference type="Pfam" id="PF00590">
    <property type="entry name" value="TP_methylase"/>
    <property type="match status" value="1"/>
</dbReference>
<keyword evidence="2" id="KW-0489">Methyltransferase</keyword>
<reference evidence="7 8" key="1">
    <citation type="submission" date="2022-07" db="EMBL/GenBank/DDBJ databases">
        <title>Genome-wide signatures of adaptation to extreme environments.</title>
        <authorList>
            <person name="Cho C.H."/>
            <person name="Yoon H.S."/>
        </authorList>
    </citation>
    <scope>NUCLEOTIDE SEQUENCE [LARGE SCALE GENOMIC DNA]</scope>
    <source>
        <strain evidence="7 8">DBV 063 E5</strain>
    </source>
</reference>
<dbReference type="PANTHER" id="PTHR45790">
    <property type="entry name" value="SIROHEME SYNTHASE-RELATED"/>
    <property type="match status" value="1"/>
</dbReference>
<protein>
    <recommendedName>
        <fullName evidence="1">uroporphyrinogen-III C-methyltransferase</fullName>
        <ecNumber evidence="1">2.1.1.107</ecNumber>
    </recommendedName>
</protein>
<dbReference type="InterPro" id="IPR050161">
    <property type="entry name" value="Siro_Cobalamin_biosynth"/>
</dbReference>
<dbReference type="Gene3D" id="3.40.1010.10">
    <property type="entry name" value="Cobalt-precorrin-4 Transmethylase, Domain 1"/>
    <property type="match status" value="1"/>
</dbReference>
<dbReference type="PROSITE" id="PS00839">
    <property type="entry name" value="SUMT_1"/>
    <property type="match status" value="1"/>
</dbReference>
<dbReference type="FunFam" id="3.40.1010.10:FF:000001">
    <property type="entry name" value="Siroheme synthase"/>
    <property type="match status" value="1"/>
</dbReference>
<keyword evidence="3" id="KW-0808">Transferase</keyword>
<keyword evidence="8" id="KW-1185">Reference proteome</keyword>
<evidence type="ECO:0000256" key="2">
    <source>
        <dbReference type="ARBA" id="ARBA00022603"/>
    </source>
</evidence>
<keyword evidence="5" id="KW-0627">Porphyrin biosynthesis</keyword>
<comment type="caution">
    <text evidence="7">The sequence shown here is derived from an EMBL/GenBank/DDBJ whole genome shotgun (WGS) entry which is preliminary data.</text>
</comment>
<evidence type="ECO:0000259" key="6">
    <source>
        <dbReference type="Pfam" id="PF00590"/>
    </source>
</evidence>
<dbReference type="Gene3D" id="3.30.950.10">
    <property type="entry name" value="Methyltransferase, Cobalt-precorrin-4 Transmethylase, Domain 2"/>
    <property type="match status" value="1"/>
</dbReference>
<organism evidence="7 8">
    <name type="scientific">Cyanidium caldarium</name>
    <name type="common">Red alga</name>
    <dbReference type="NCBI Taxonomy" id="2771"/>
    <lineage>
        <taxon>Eukaryota</taxon>
        <taxon>Rhodophyta</taxon>
        <taxon>Bangiophyceae</taxon>
        <taxon>Cyanidiales</taxon>
        <taxon>Cyanidiaceae</taxon>
        <taxon>Cyanidium</taxon>
    </lineage>
</organism>
<dbReference type="InterPro" id="IPR014777">
    <property type="entry name" value="4pyrrole_Mease_sub1"/>
</dbReference>